<evidence type="ECO:0000256" key="11">
    <source>
        <dbReference type="SAM" id="MobiDB-lite"/>
    </source>
</evidence>
<comment type="subcellular location">
    <subcellularLocation>
        <location evidence="2">Cell membrane</location>
    </subcellularLocation>
</comment>
<keyword evidence="8 12" id="KW-1133">Transmembrane helix</keyword>
<keyword evidence="10 12" id="KW-0472">Membrane</keyword>
<dbReference type="InterPro" id="IPR003594">
    <property type="entry name" value="HATPase_dom"/>
</dbReference>
<dbReference type="Pfam" id="PF02518">
    <property type="entry name" value="HATPase_c"/>
    <property type="match status" value="1"/>
</dbReference>
<name>A0A8J7GEC0_9ACTN</name>
<evidence type="ECO:0000256" key="7">
    <source>
        <dbReference type="ARBA" id="ARBA00022777"/>
    </source>
</evidence>
<dbReference type="PANTHER" id="PTHR45436">
    <property type="entry name" value="SENSOR HISTIDINE KINASE YKOH"/>
    <property type="match status" value="1"/>
</dbReference>
<dbReference type="InterPro" id="IPR036890">
    <property type="entry name" value="HATPase_C_sf"/>
</dbReference>
<evidence type="ECO:0000256" key="4">
    <source>
        <dbReference type="ARBA" id="ARBA00022553"/>
    </source>
</evidence>
<feature type="region of interest" description="Disordered" evidence="11">
    <location>
        <begin position="414"/>
        <end position="440"/>
    </location>
</feature>
<feature type="transmembrane region" description="Helical" evidence="12">
    <location>
        <begin position="154"/>
        <end position="174"/>
    </location>
</feature>
<dbReference type="SMART" id="SM00388">
    <property type="entry name" value="HisKA"/>
    <property type="match status" value="1"/>
</dbReference>
<proteinExistence type="predicted"/>
<dbReference type="Gene3D" id="3.30.565.10">
    <property type="entry name" value="Histidine kinase-like ATPase, C-terminal domain"/>
    <property type="match status" value="1"/>
</dbReference>
<dbReference type="SUPFAM" id="SSF47384">
    <property type="entry name" value="Homodimeric domain of signal transducing histidine kinase"/>
    <property type="match status" value="1"/>
</dbReference>
<evidence type="ECO:0000313" key="14">
    <source>
        <dbReference type="EMBL" id="MBG6134962.1"/>
    </source>
</evidence>
<keyword evidence="6 12" id="KW-0812">Transmembrane</keyword>
<comment type="caution">
    <text evidence="14">The sequence shown here is derived from an EMBL/GenBank/DDBJ whole genome shotgun (WGS) entry which is preliminary data.</text>
</comment>
<dbReference type="RefSeq" id="WP_197002138.1">
    <property type="nucleotide sequence ID" value="NZ_BONS01000004.1"/>
</dbReference>
<evidence type="ECO:0000256" key="12">
    <source>
        <dbReference type="SAM" id="Phobius"/>
    </source>
</evidence>
<dbReference type="CDD" id="cd00075">
    <property type="entry name" value="HATPase"/>
    <property type="match status" value="1"/>
</dbReference>
<keyword evidence="5 14" id="KW-0808">Transferase</keyword>
<evidence type="ECO:0000256" key="9">
    <source>
        <dbReference type="ARBA" id="ARBA00023012"/>
    </source>
</evidence>
<dbReference type="SMART" id="SM00387">
    <property type="entry name" value="HATPase_c"/>
    <property type="match status" value="1"/>
</dbReference>
<sequence length="440" mass="46650">MKRRPRAARPQVHLQTAGRLVALRVRLTVLLLVLNVAGLAGMGAVALVVDSEQRSEVATAELRRVAGTAVALLSYDSGALRLDNLFTDPTAQGSTAVYVFEASRTDVNLVFAHPSGRLTMPTHALLDPARDVWRSGTQVSATATDASGHGVQLLAVPFAHGVTGAVAGTVVAIADPRPGQLAHQRLAVALVVGGAIFMTLAGAGGYLLARRGTRPAVEAVGQQEHFLADAAHELRTPLTVMRALSEAALKNPEQQSDALRQVLRSTERLTDSVEALLTRARVVAGLRALERQPFRLDQLAEEAVAEAVPAPHTVTVEVEPTVLYGDPALVRIAIQNLARNAVRHGRVGSEPARIHLVVTEATVKVEDSGTGVPDWALDARTRRFRTGATDGIGLGLAIAQWVAELHGGTLRLKSRPGGGTSAVLSLPDRPPVRPSRRWGR</sequence>
<comment type="catalytic activity">
    <reaction evidence="1">
        <text>ATP + protein L-histidine = ADP + protein N-phospho-L-histidine.</text>
        <dbReference type="EC" id="2.7.13.3"/>
    </reaction>
</comment>
<keyword evidence="15" id="KW-1185">Reference proteome</keyword>
<dbReference type="InterPro" id="IPR004358">
    <property type="entry name" value="Sig_transdc_His_kin-like_C"/>
</dbReference>
<feature type="domain" description="Histidine kinase" evidence="13">
    <location>
        <begin position="229"/>
        <end position="430"/>
    </location>
</feature>
<feature type="transmembrane region" description="Helical" evidence="12">
    <location>
        <begin position="29"/>
        <end position="49"/>
    </location>
</feature>
<evidence type="ECO:0000256" key="6">
    <source>
        <dbReference type="ARBA" id="ARBA00022692"/>
    </source>
</evidence>
<dbReference type="InterPro" id="IPR036097">
    <property type="entry name" value="HisK_dim/P_sf"/>
</dbReference>
<dbReference type="GO" id="GO:0005886">
    <property type="term" value="C:plasma membrane"/>
    <property type="evidence" value="ECO:0007669"/>
    <property type="project" value="UniProtKB-SubCell"/>
</dbReference>
<dbReference type="PROSITE" id="PS50109">
    <property type="entry name" value="HIS_KIN"/>
    <property type="match status" value="1"/>
</dbReference>
<gene>
    <name evidence="14" type="ORF">IW245_001156</name>
</gene>
<dbReference type="Gene3D" id="1.10.287.130">
    <property type="match status" value="1"/>
</dbReference>
<dbReference type="EMBL" id="JADOUF010000001">
    <property type="protein sequence ID" value="MBG6134962.1"/>
    <property type="molecule type" value="Genomic_DNA"/>
</dbReference>
<dbReference type="InterPro" id="IPR050428">
    <property type="entry name" value="TCS_sensor_his_kinase"/>
</dbReference>
<evidence type="ECO:0000256" key="3">
    <source>
        <dbReference type="ARBA" id="ARBA00012438"/>
    </source>
</evidence>
<dbReference type="GO" id="GO:0000155">
    <property type="term" value="F:phosphorelay sensor kinase activity"/>
    <property type="evidence" value="ECO:0007669"/>
    <property type="project" value="InterPro"/>
</dbReference>
<evidence type="ECO:0000313" key="15">
    <source>
        <dbReference type="Proteomes" id="UP000622552"/>
    </source>
</evidence>
<evidence type="ECO:0000256" key="5">
    <source>
        <dbReference type="ARBA" id="ARBA00022679"/>
    </source>
</evidence>
<evidence type="ECO:0000256" key="1">
    <source>
        <dbReference type="ARBA" id="ARBA00000085"/>
    </source>
</evidence>
<evidence type="ECO:0000256" key="2">
    <source>
        <dbReference type="ARBA" id="ARBA00004236"/>
    </source>
</evidence>
<organism evidence="14 15">
    <name type="scientific">Longispora fulva</name>
    <dbReference type="NCBI Taxonomy" id="619741"/>
    <lineage>
        <taxon>Bacteria</taxon>
        <taxon>Bacillati</taxon>
        <taxon>Actinomycetota</taxon>
        <taxon>Actinomycetes</taxon>
        <taxon>Micromonosporales</taxon>
        <taxon>Micromonosporaceae</taxon>
        <taxon>Longispora</taxon>
    </lineage>
</organism>
<dbReference type="Proteomes" id="UP000622552">
    <property type="component" value="Unassembled WGS sequence"/>
</dbReference>
<dbReference type="PANTHER" id="PTHR45436:SF5">
    <property type="entry name" value="SENSOR HISTIDINE KINASE TRCS"/>
    <property type="match status" value="1"/>
</dbReference>
<keyword evidence="4" id="KW-0597">Phosphoprotein</keyword>
<evidence type="ECO:0000259" key="13">
    <source>
        <dbReference type="PROSITE" id="PS50109"/>
    </source>
</evidence>
<dbReference type="Pfam" id="PF00512">
    <property type="entry name" value="HisKA"/>
    <property type="match status" value="1"/>
</dbReference>
<dbReference type="PRINTS" id="PR00344">
    <property type="entry name" value="BCTRLSENSOR"/>
</dbReference>
<dbReference type="SUPFAM" id="SSF55874">
    <property type="entry name" value="ATPase domain of HSP90 chaperone/DNA topoisomerase II/histidine kinase"/>
    <property type="match status" value="1"/>
</dbReference>
<keyword evidence="9" id="KW-0902">Two-component regulatory system</keyword>
<dbReference type="InterPro" id="IPR005467">
    <property type="entry name" value="His_kinase_dom"/>
</dbReference>
<reference evidence="14" key="1">
    <citation type="submission" date="2020-11" db="EMBL/GenBank/DDBJ databases">
        <title>Sequencing the genomes of 1000 actinobacteria strains.</title>
        <authorList>
            <person name="Klenk H.-P."/>
        </authorList>
    </citation>
    <scope>NUCLEOTIDE SEQUENCE</scope>
    <source>
        <strain evidence="14">DSM 45356</strain>
    </source>
</reference>
<accession>A0A8J7GEC0</accession>
<dbReference type="CDD" id="cd00082">
    <property type="entry name" value="HisKA"/>
    <property type="match status" value="1"/>
</dbReference>
<protein>
    <recommendedName>
        <fullName evidence="3">histidine kinase</fullName>
        <ecNumber evidence="3">2.7.13.3</ecNumber>
    </recommendedName>
</protein>
<dbReference type="AlphaFoldDB" id="A0A8J7GEC0"/>
<dbReference type="InterPro" id="IPR003661">
    <property type="entry name" value="HisK_dim/P_dom"/>
</dbReference>
<keyword evidence="7 14" id="KW-0418">Kinase</keyword>
<dbReference type="EC" id="2.7.13.3" evidence="3"/>
<feature type="transmembrane region" description="Helical" evidence="12">
    <location>
        <begin position="186"/>
        <end position="209"/>
    </location>
</feature>
<evidence type="ECO:0000256" key="8">
    <source>
        <dbReference type="ARBA" id="ARBA00022989"/>
    </source>
</evidence>
<evidence type="ECO:0000256" key="10">
    <source>
        <dbReference type="ARBA" id="ARBA00023136"/>
    </source>
</evidence>